<dbReference type="InterPro" id="IPR036890">
    <property type="entry name" value="HATPase_C_sf"/>
</dbReference>
<name>A0A5N8W6M1_9ACTN</name>
<keyword evidence="3" id="KW-0067">ATP-binding</keyword>
<dbReference type="CDD" id="cd16936">
    <property type="entry name" value="HATPase_RsbW-like"/>
    <property type="match status" value="1"/>
</dbReference>
<keyword evidence="1" id="KW-0418">Kinase</keyword>
<dbReference type="PANTHER" id="PTHR35526:SF3">
    <property type="entry name" value="ANTI-SIGMA-F FACTOR RSBW"/>
    <property type="match status" value="1"/>
</dbReference>
<sequence length="199" mass="21122">MDAPDEVGERSVHFMGDRVAAVAPALREVTAMPRPLGESPYAFTVPPLTEAVPAARERVVHRVQRLGLALGEELTNDLRLLTAEVVANSVTHTRAPCVVAVRWTGERLRVEVTDVDPTLVRPSQAGALDESGRGLFLVDALATRWGSEPCAAGKITWFELAVVVSEEGTGAVTSSHAYADAEEAMSIGSAQGQIEPQAA</sequence>
<comment type="caution">
    <text evidence="3">The sequence shown here is derived from an EMBL/GenBank/DDBJ whole genome shotgun (WGS) entry which is preliminary data.</text>
</comment>
<keyword evidence="3" id="KW-0547">Nucleotide-binding</keyword>
<evidence type="ECO:0000256" key="1">
    <source>
        <dbReference type="ARBA" id="ARBA00022527"/>
    </source>
</evidence>
<keyword evidence="1" id="KW-0808">Transferase</keyword>
<dbReference type="InterPro" id="IPR050267">
    <property type="entry name" value="Anti-sigma-factor_SerPK"/>
</dbReference>
<evidence type="ECO:0000313" key="3">
    <source>
        <dbReference type="EMBL" id="MPY42546.1"/>
    </source>
</evidence>
<dbReference type="Proteomes" id="UP000326979">
    <property type="component" value="Unassembled WGS sequence"/>
</dbReference>
<gene>
    <name evidence="3" type="ORF">FNH04_22355</name>
</gene>
<keyword evidence="4" id="KW-1185">Reference proteome</keyword>
<dbReference type="EMBL" id="VJZE01000160">
    <property type="protein sequence ID" value="MPY42546.1"/>
    <property type="molecule type" value="Genomic_DNA"/>
</dbReference>
<reference evidence="3 4" key="1">
    <citation type="submission" date="2019-07" db="EMBL/GenBank/DDBJ databases">
        <title>New species of Amycolatopsis and Streptomyces.</title>
        <authorList>
            <person name="Duangmal K."/>
            <person name="Teo W.F.A."/>
            <person name="Lipun K."/>
        </authorList>
    </citation>
    <scope>NUCLEOTIDE SEQUENCE [LARGE SCALE GENOMIC DNA]</scope>
    <source>
        <strain evidence="3 4">TISTR 2346</strain>
    </source>
</reference>
<dbReference type="GO" id="GO:0004674">
    <property type="term" value="F:protein serine/threonine kinase activity"/>
    <property type="evidence" value="ECO:0007669"/>
    <property type="project" value="UniProtKB-KW"/>
</dbReference>
<keyword evidence="1" id="KW-0723">Serine/threonine-protein kinase</keyword>
<dbReference type="InterPro" id="IPR003594">
    <property type="entry name" value="HATPase_dom"/>
</dbReference>
<dbReference type="PANTHER" id="PTHR35526">
    <property type="entry name" value="ANTI-SIGMA-F FACTOR RSBW-RELATED"/>
    <property type="match status" value="1"/>
</dbReference>
<dbReference type="SUPFAM" id="SSF55874">
    <property type="entry name" value="ATPase domain of HSP90 chaperone/DNA topoisomerase II/histidine kinase"/>
    <property type="match status" value="1"/>
</dbReference>
<dbReference type="Gene3D" id="3.30.565.10">
    <property type="entry name" value="Histidine kinase-like ATPase, C-terminal domain"/>
    <property type="match status" value="1"/>
</dbReference>
<dbReference type="Pfam" id="PF13581">
    <property type="entry name" value="HATPase_c_2"/>
    <property type="match status" value="1"/>
</dbReference>
<evidence type="ECO:0000259" key="2">
    <source>
        <dbReference type="Pfam" id="PF13581"/>
    </source>
</evidence>
<dbReference type="AlphaFoldDB" id="A0A5N8W6M1"/>
<evidence type="ECO:0000313" key="4">
    <source>
        <dbReference type="Proteomes" id="UP000326979"/>
    </source>
</evidence>
<dbReference type="GO" id="GO:0005524">
    <property type="term" value="F:ATP binding"/>
    <property type="evidence" value="ECO:0007669"/>
    <property type="project" value="UniProtKB-KW"/>
</dbReference>
<accession>A0A5N8W6M1</accession>
<protein>
    <submittedName>
        <fullName evidence="3">ATP-binding protein</fullName>
    </submittedName>
</protein>
<feature type="domain" description="Histidine kinase/HSP90-like ATPase" evidence="2">
    <location>
        <begin position="47"/>
        <end position="144"/>
    </location>
</feature>
<organism evidence="3 4">
    <name type="scientific">Streptomyces phyllanthi</name>
    <dbReference type="NCBI Taxonomy" id="1803180"/>
    <lineage>
        <taxon>Bacteria</taxon>
        <taxon>Bacillati</taxon>
        <taxon>Actinomycetota</taxon>
        <taxon>Actinomycetes</taxon>
        <taxon>Kitasatosporales</taxon>
        <taxon>Streptomycetaceae</taxon>
        <taxon>Streptomyces</taxon>
    </lineage>
</organism>
<dbReference type="OrthoDB" id="3527613at2"/>
<proteinExistence type="predicted"/>